<evidence type="ECO:0000313" key="4">
    <source>
        <dbReference type="Proteomes" id="UP000600101"/>
    </source>
</evidence>
<accession>A0A9X0QUR2</accession>
<dbReference type="SUPFAM" id="SSF54427">
    <property type="entry name" value="NTF2-like"/>
    <property type="match status" value="1"/>
</dbReference>
<dbReference type="Pfam" id="PF14534">
    <property type="entry name" value="DUF4440"/>
    <property type="match status" value="1"/>
</dbReference>
<dbReference type="EMBL" id="JACOMF010000001">
    <property type="protein sequence ID" value="MBC4013702.1"/>
    <property type="molecule type" value="Genomic_DNA"/>
</dbReference>
<dbReference type="InterPro" id="IPR032710">
    <property type="entry name" value="NTF2-like_dom_sf"/>
</dbReference>
<dbReference type="InterPro" id="IPR027843">
    <property type="entry name" value="DUF4440"/>
</dbReference>
<feature type="domain" description="DUF4440" evidence="2">
    <location>
        <begin position="33"/>
        <end position="138"/>
    </location>
</feature>
<gene>
    <name evidence="3" type="ORF">H7965_00075</name>
</gene>
<organism evidence="3 4">
    <name type="scientific">Siccirubricoccus deserti</name>
    <dbReference type="NCBI Taxonomy" id="2013562"/>
    <lineage>
        <taxon>Bacteria</taxon>
        <taxon>Pseudomonadati</taxon>
        <taxon>Pseudomonadota</taxon>
        <taxon>Alphaproteobacteria</taxon>
        <taxon>Acetobacterales</taxon>
        <taxon>Roseomonadaceae</taxon>
        <taxon>Siccirubricoccus</taxon>
    </lineage>
</organism>
<feature type="chain" id="PRO_5040737082" evidence="1">
    <location>
        <begin position="25"/>
        <end position="146"/>
    </location>
</feature>
<comment type="caution">
    <text evidence="3">The sequence shown here is derived from an EMBL/GenBank/DDBJ whole genome shotgun (WGS) entry which is preliminary data.</text>
</comment>
<evidence type="ECO:0000259" key="2">
    <source>
        <dbReference type="Pfam" id="PF14534"/>
    </source>
</evidence>
<keyword evidence="1" id="KW-0732">Signal</keyword>
<proteinExistence type="predicted"/>
<evidence type="ECO:0000256" key="1">
    <source>
        <dbReference type="SAM" id="SignalP"/>
    </source>
</evidence>
<evidence type="ECO:0000313" key="3">
    <source>
        <dbReference type="EMBL" id="MBC4013702.1"/>
    </source>
</evidence>
<feature type="signal peptide" evidence="1">
    <location>
        <begin position="1"/>
        <end position="24"/>
    </location>
</feature>
<reference evidence="3" key="1">
    <citation type="submission" date="2020-08" db="EMBL/GenBank/DDBJ databases">
        <authorList>
            <person name="Hu Y."/>
            <person name="Nguyen S.V."/>
            <person name="Li F."/>
            <person name="Fanning S."/>
        </authorList>
    </citation>
    <scope>NUCLEOTIDE SEQUENCE</scope>
    <source>
        <strain evidence="3">SYSU D8009</strain>
    </source>
</reference>
<dbReference type="AlphaFoldDB" id="A0A9X0QUR2"/>
<name>A0A9X0QUR2_9PROT</name>
<dbReference type="Proteomes" id="UP000600101">
    <property type="component" value="Unassembled WGS sequence"/>
</dbReference>
<dbReference type="Gene3D" id="3.10.450.50">
    <property type="match status" value="1"/>
</dbReference>
<sequence length="146" mass="15502">MLNRRHVAAAAAATGLLTALPAAAQSGDQQAVARAVDALTAAMLKPDRAALESLCAEALSYGHSAGRIESRKEFIDALVNRTSVFRSINLGDQTIGLAGNNAIVRHLLTGETESNGQVSPVRIGVLQVWQKDGSAWRLLARQAYRI</sequence>
<dbReference type="PROSITE" id="PS51318">
    <property type="entry name" value="TAT"/>
    <property type="match status" value="1"/>
</dbReference>
<dbReference type="RefSeq" id="WP_186768482.1">
    <property type="nucleotide sequence ID" value="NZ_JACOMF010000001.1"/>
</dbReference>
<protein>
    <submittedName>
        <fullName evidence="3">Nuclear transport factor 2 family protein</fullName>
    </submittedName>
</protein>
<keyword evidence="4" id="KW-1185">Reference proteome</keyword>
<dbReference type="InterPro" id="IPR006311">
    <property type="entry name" value="TAT_signal"/>
</dbReference>